<protein>
    <recommendedName>
        <fullName evidence="3">Peptidase A2 domain-containing protein</fullName>
    </recommendedName>
</protein>
<reference evidence="1 2" key="1">
    <citation type="journal article" date="2023" name="IScience">
        <title>Expanded male sex-determining region conserved during the evolution of homothallism in the green alga Volvox.</title>
        <authorList>
            <person name="Yamamoto K."/>
            <person name="Matsuzaki R."/>
            <person name="Mahakham W."/>
            <person name="Heman W."/>
            <person name="Sekimoto H."/>
            <person name="Kawachi M."/>
            <person name="Minakuchi Y."/>
            <person name="Toyoda A."/>
            <person name="Nozaki H."/>
        </authorList>
    </citation>
    <scope>NUCLEOTIDE SEQUENCE [LARGE SCALE GENOMIC DNA]</scope>
    <source>
        <strain evidence="1 2">NIES-4468</strain>
    </source>
</reference>
<sequence length="217" mass="23248">MVAKCRAVRALLPSVLNQVEQVIGRRFSFDARTVRAGFDGFCNLFEPQGRPLSSANLGGHTILFTPSSLCELQKQLALFRACKRQYPDTSACILLPEYVSRRNPSFLSGMQRVLRFNPGTALFHSLDMAGEVVQLPGSPYSVDVWFAAPKSVQEGLPETEPCISVLCLPKAAALIGAGVPLITVSTAGRTFTALADSGASDDFISASVVTQLGLKPS</sequence>
<evidence type="ECO:0000313" key="2">
    <source>
        <dbReference type="Proteomes" id="UP001165090"/>
    </source>
</evidence>
<name>A0ABQ5S4A3_9CHLO</name>
<dbReference type="EMBL" id="BSDZ01000019">
    <property type="protein sequence ID" value="GLI64526.1"/>
    <property type="molecule type" value="Genomic_DNA"/>
</dbReference>
<evidence type="ECO:0008006" key="3">
    <source>
        <dbReference type="Google" id="ProtNLM"/>
    </source>
</evidence>
<feature type="non-terminal residue" evidence="1">
    <location>
        <position position="217"/>
    </location>
</feature>
<keyword evidence="2" id="KW-1185">Reference proteome</keyword>
<proteinExistence type="predicted"/>
<dbReference type="Proteomes" id="UP001165090">
    <property type="component" value="Unassembled WGS sequence"/>
</dbReference>
<dbReference type="Gene3D" id="2.40.70.10">
    <property type="entry name" value="Acid Proteases"/>
    <property type="match status" value="1"/>
</dbReference>
<comment type="caution">
    <text evidence="1">The sequence shown here is derived from an EMBL/GenBank/DDBJ whole genome shotgun (WGS) entry which is preliminary data.</text>
</comment>
<accession>A0ABQ5S4A3</accession>
<evidence type="ECO:0000313" key="1">
    <source>
        <dbReference type="EMBL" id="GLI64526.1"/>
    </source>
</evidence>
<dbReference type="InterPro" id="IPR021109">
    <property type="entry name" value="Peptidase_aspartic_dom_sf"/>
</dbReference>
<organism evidence="1 2">
    <name type="scientific">Volvox africanus</name>
    <dbReference type="NCBI Taxonomy" id="51714"/>
    <lineage>
        <taxon>Eukaryota</taxon>
        <taxon>Viridiplantae</taxon>
        <taxon>Chlorophyta</taxon>
        <taxon>core chlorophytes</taxon>
        <taxon>Chlorophyceae</taxon>
        <taxon>CS clade</taxon>
        <taxon>Chlamydomonadales</taxon>
        <taxon>Volvocaceae</taxon>
        <taxon>Volvox</taxon>
    </lineage>
</organism>
<gene>
    <name evidence="1" type="ORF">VaNZ11_007807</name>
</gene>